<dbReference type="AlphaFoldDB" id="A0AAV6U9U0"/>
<evidence type="ECO:0000256" key="3">
    <source>
        <dbReference type="ARBA" id="ARBA00022491"/>
    </source>
</evidence>
<dbReference type="FunFam" id="4.10.280.10:FF:000030">
    <property type="entry name" value="Twist transcription factor"/>
    <property type="match status" value="1"/>
</dbReference>
<keyword evidence="7" id="KW-0090">Biological rhythms</keyword>
<organism evidence="17 18">
    <name type="scientific">Oedothorax gibbosus</name>
    <dbReference type="NCBI Taxonomy" id="931172"/>
    <lineage>
        <taxon>Eukaryota</taxon>
        <taxon>Metazoa</taxon>
        <taxon>Ecdysozoa</taxon>
        <taxon>Arthropoda</taxon>
        <taxon>Chelicerata</taxon>
        <taxon>Arachnida</taxon>
        <taxon>Araneae</taxon>
        <taxon>Araneomorphae</taxon>
        <taxon>Entelegynae</taxon>
        <taxon>Araneoidea</taxon>
        <taxon>Linyphiidae</taxon>
        <taxon>Erigoninae</taxon>
        <taxon>Oedothorax</taxon>
    </lineage>
</organism>
<evidence type="ECO:0000313" key="17">
    <source>
        <dbReference type="EMBL" id="KAG8180887.1"/>
    </source>
</evidence>
<dbReference type="SMART" id="SM00353">
    <property type="entry name" value="HLH"/>
    <property type="match status" value="1"/>
</dbReference>
<name>A0AAV6U9U0_9ARAC</name>
<dbReference type="PANTHER" id="PTHR23349:SF64">
    <property type="entry name" value="TWIST-RELATED PROTEIN 1"/>
    <property type="match status" value="1"/>
</dbReference>
<evidence type="ECO:0000256" key="4">
    <source>
        <dbReference type="ARBA" id="ARBA00022541"/>
    </source>
</evidence>
<keyword evidence="3" id="KW-0678">Repressor</keyword>
<evidence type="ECO:0000256" key="14">
    <source>
        <dbReference type="ARBA" id="ARBA00072365"/>
    </source>
</evidence>
<evidence type="ECO:0000256" key="6">
    <source>
        <dbReference type="ARBA" id="ARBA00023015"/>
    </source>
</evidence>
<comment type="function">
    <text evidence="13">Involved in the establishment and dorsoventral patterning of germ layers in the embryo.</text>
</comment>
<evidence type="ECO:0000256" key="11">
    <source>
        <dbReference type="ARBA" id="ARBA00023242"/>
    </source>
</evidence>
<evidence type="ECO:0000256" key="9">
    <source>
        <dbReference type="ARBA" id="ARBA00023159"/>
    </source>
</evidence>
<gene>
    <name evidence="17" type="ORF">JTE90_018387</name>
</gene>
<evidence type="ECO:0000256" key="15">
    <source>
        <dbReference type="SAM" id="MobiDB-lite"/>
    </source>
</evidence>
<keyword evidence="5" id="KW-0221">Differentiation</keyword>
<accession>A0AAV6U9U0</accession>
<evidence type="ECO:0000256" key="13">
    <source>
        <dbReference type="ARBA" id="ARBA00059086"/>
    </source>
</evidence>
<dbReference type="Gene3D" id="4.10.280.10">
    <property type="entry name" value="Helix-loop-helix DNA-binding domain"/>
    <property type="match status" value="1"/>
</dbReference>
<dbReference type="InterPro" id="IPR011598">
    <property type="entry name" value="bHLH_dom"/>
</dbReference>
<keyword evidence="11" id="KW-0539">Nucleus</keyword>
<evidence type="ECO:0000256" key="12">
    <source>
        <dbReference type="ARBA" id="ARBA00034677"/>
    </source>
</evidence>
<feature type="domain" description="BHLH" evidence="16">
    <location>
        <begin position="117"/>
        <end position="168"/>
    </location>
</feature>
<dbReference type="GO" id="GO:0030154">
    <property type="term" value="P:cell differentiation"/>
    <property type="evidence" value="ECO:0007669"/>
    <property type="project" value="UniProtKB-KW"/>
</dbReference>
<evidence type="ECO:0000313" key="18">
    <source>
        <dbReference type="Proteomes" id="UP000827092"/>
    </source>
</evidence>
<dbReference type="GO" id="GO:0046983">
    <property type="term" value="F:protein dimerization activity"/>
    <property type="evidence" value="ECO:0007669"/>
    <property type="project" value="InterPro"/>
</dbReference>
<dbReference type="GO" id="GO:0048511">
    <property type="term" value="P:rhythmic process"/>
    <property type="evidence" value="ECO:0007669"/>
    <property type="project" value="UniProtKB-KW"/>
</dbReference>
<evidence type="ECO:0000256" key="2">
    <source>
        <dbReference type="ARBA" id="ARBA00022473"/>
    </source>
</evidence>
<evidence type="ECO:0000256" key="7">
    <source>
        <dbReference type="ARBA" id="ARBA00023108"/>
    </source>
</evidence>
<dbReference type="Pfam" id="PF00010">
    <property type="entry name" value="HLH"/>
    <property type="match status" value="1"/>
</dbReference>
<reference evidence="17 18" key="1">
    <citation type="journal article" date="2022" name="Nat. Ecol. Evol.">
        <title>A masculinizing supergene underlies an exaggerated male reproductive morph in a spider.</title>
        <authorList>
            <person name="Hendrickx F."/>
            <person name="De Corte Z."/>
            <person name="Sonet G."/>
            <person name="Van Belleghem S.M."/>
            <person name="Kostlbacher S."/>
            <person name="Vangestel C."/>
        </authorList>
    </citation>
    <scope>NUCLEOTIDE SEQUENCE [LARGE SCALE GENOMIC DNA]</scope>
    <source>
        <strain evidence="17">W744_W776</strain>
    </source>
</reference>
<evidence type="ECO:0000256" key="5">
    <source>
        <dbReference type="ARBA" id="ARBA00022782"/>
    </source>
</evidence>
<evidence type="ECO:0000256" key="1">
    <source>
        <dbReference type="ARBA" id="ARBA00013295"/>
    </source>
</evidence>
<dbReference type="PANTHER" id="PTHR23349">
    <property type="entry name" value="BASIC HELIX-LOOP-HELIX TRANSCRIPTION FACTOR, TWIST"/>
    <property type="match status" value="1"/>
</dbReference>
<keyword evidence="2" id="KW-0217">Developmental protein</keyword>
<dbReference type="InterPro" id="IPR050283">
    <property type="entry name" value="E-box_TF_Regulators"/>
</dbReference>
<dbReference type="Proteomes" id="UP000827092">
    <property type="component" value="Unassembled WGS sequence"/>
</dbReference>
<dbReference type="SUPFAM" id="SSF47459">
    <property type="entry name" value="HLH, helix-loop-helix DNA-binding domain"/>
    <property type="match status" value="1"/>
</dbReference>
<keyword evidence="6" id="KW-0805">Transcription regulation</keyword>
<protein>
    <recommendedName>
        <fullName evidence="14">Protein twist</fullName>
    </recommendedName>
    <alternativeName>
        <fullName evidence="1">Twist-related protein 1</fullName>
    </alternativeName>
</protein>
<dbReference type="GO" id="GO:0007517">
    <property type="term" value="P:muscle organ development"/>
    <property type="evidence" value="ECO:0007669"/>
    <property type="project" value="UniProtKB-KW"/>
</dbReference>
<dbReference type="EMBL" id="JAFNEN010000543">
    <property type="protein sequence ID" value="KAG8180887.1"/>
    <property type="molecule type" value="Genomic_DNA"/>
</dbReference>
<proteinExistence type="predicted"/>
<feature type="region of interest" description="Disordered" evidence="15">
    <location>
        <begin position="84"/>
        <end position="106"/>
    </location>
</feature>
<dbReference type="GO" id="GO:0000977">
    <property type="term" value="F:RNA polymerase II transcription regulatory region sequence-specific DNA binding"/>
    <property type="evidence" value="ECO:0007669"/>
    <property type="project" value="TreeGrafter"/>
</dbReference>
<keyword evidence="18" id="KW-1185">Reference proteome</keyword>
<evidence type="ECO:0000256" key="10">
    <source>
        <dbReference type="ARBA" id="ARBA00023163"/>
    </source>
</evidence>
<comment type="caution">
    <text evidence="17">The sequence shown here is derived from an EMBL/GenBank/DDBJ whole genome shotgun (WGS) entry which is preliminary data.</text>
</comment>
<dbReference type="GO" id="GO:0000981">
    <property type="term" value="F:DNA-binding transcription factor activity, RNA polymerase II-specific"/>
    <property type="evidence" value="ECO:0007669"/>
    <property type="project" value="TreeGrafter"/>
</dbReference>
<sequence>MKDLTPDSDSENSLGIYISQRDGLQTDTMSSDDLYDMCLPKPDPDGQTVDNQVSLPFVGSLCYMPFDHNGKNLVTFTMGNQHVFNPKKKRSSRSRTDVQRQHRSSRRACHSVEELQTQRVLANVRERQRTQSLNDAFSALRRIIPTLPSDKLSKIQTLRLAARYIDFLYQVIHNGEEDDSTSQQQLSKASPCSYLAHEKLSYAFSVWRMEGAWSATH</sequence>
<keyword evidence="4" id="KW-0517">Myogenesis</keyword>
<keyword evidence="8" id="KW-0238">DNA-binding</keyword>
<keyword evidence="9" id="KW-0010">Activator</keyword>
<dbReference type="InterPro" id="IPR036638">
    <property type="entry name" value="HLH_DNA-bd_sf"/>
</dbReference>
<evidence type="ECO:0000259" key="16">
    <source>
        <dbReference type="PROSITE" id="PS50888"/>
    </source>
</evidence>
<comment type="function">
    <text evidence="12">Acts as a transcriptional regulator. Inhibits myogenesis by sequestrating E proteins, inhibiting trans-activation by MEF2, and inhibiting DNA-binding by MYOD1 through physical interaction. This interaction probably involves the basic domains of both proteins. Also represses expression of pro-inflammatory cytokines such as TNFA and IL1B. Regulates cranial suture patterning and fusion. Activates transcription as a heterodimer with E proteins. Regulates gene expression differentially, depending on dimer composition. Homodimers induce expression of FGFR2 and POSTN while heterodimers repress FGFR2 and POSTN expression and induce THBS1 expression. Heterodimerization is also required for osteoblast differentiation. Represses the activity of the circadian transcriptional activator: NPAS2-BMAL1 heterodimer.</text>
</comment>
<keyword evidence="10" id="KW-0804">Transcription</keyword>
<dbReference type="PROSITE" id="PS50888">
    <property type="entry name" value="BHLH"/>
    <property type="match status" value="1"/>
</dbReference>
<evidence type="ECO:0000256" key="8">
    <source>
        <dbReference type="ARBA" id="ARBA00023125"/>
    </source>
</evidence>